<comment type="caution">
    <text evidence="1">The sequence shown here is derived from an EMBL/GenBank/DDBJ whole genome shotgun (WGS) entry which is preliminary data.</text>
</comment>
<name>X1RKC4_9ZZZZ</name>
<dbReference type="InterPro" id="IPR043129">
    <property type="entry name" value="ATPase_NBD"/>
</dbReference>
<sequence length="33" mass="3684">EIIRDRTGLVIDAYFSATKLSWILENVPGAVHV</sequence>
<gene>
    <name evidence="1" type="ORF">S12H4_24746</name>
</gene>
<evidence type="ECO:0000313" key="1">
    <source>
        <dbReference type="EMBL" id="GAI81073.1"/>
    </source>
</evidence>
<dbReference type="AlphaFoldDB" id="X1RKC4"/>
<protein>
    <recommendedName>
        <fullName evidence="2">Carbohydrate kinase FGGY N-terminal domain-containing protein</fullName>
    </recommendedName>
</protein>
<accession>X1RKC4</accession>
<feature type="non-terminal residue" evidence="1">
    <location>
        <position position="1"/>
    </location>
</feature>
<dbReference type="GO" id="GO:0016773">
    <property type="term" value="F:phosphotransferase activity, alcohol group as acceptor"/>
    <property type="evidence" value="ECO:0007669"/>
    <property type="project" value="InterPro"/>
</dbReference>
<organism evidence="1">
    <name type="scientific">marine sediment metagenome</name>
    <dbReference type="NCBI Taxonomy" id="412755"/>
    <lineage>
        <taxon>unclassified sequences</taxon>
        <taxon>metagenomes</taxon>
        <taxon>ecological metagenomes</taxon>
    </lineage>
</organism>
<dbReference type="SUPFAM" id="SSF53067">
    <property type="entry name" value="Actin-like ATPase domain"/>
    <property type="match status" value="1"/>
</dbReference>
<reference evidence="1" key="1">
    <citation type="journal article" date="2014" name="Front. Microbiol.">
        <title>High frequency of phylogenetically diverse reductive dehalogenase-homologous genes in deep subseafloor sedimentary metagenomes.</title>
        <authorList>
            <person name="Kawai M."/>
            <person name="Futagami T."/>
            <person name="Toyoda A."/>
            <person name="Takaki Y."/>
            <person name="Nishi S."/>
            <person name="Hori S."/>
            <person name="Arai W."/>
            <person name="Tsubouchi T."/>
            <person name="Morono Y."/>
            <person name="Uchiyama I."/>
            <person name="Ito T."/>
            <person name="Fujiyama A."/>
            <person name="Inagaki F."/>
            <person name="Takami H."/>
        </authorList>
    </citation>
    <scope>NUCLEOTIDE SEQUENCE</scope>
    <source>
        <strain evidence="1">Expedition CK06-06</strain>
    </source>
</reference>
<dbReference type="InterPro" id="IPR018483">
    <property type="entry name" value="Carb_kinase_FGGY_CS"/>
</dbReference>
<dbReference type="PROSITE" id="PS00933">
    <property type="entry name" value="FGGY_KINASES_1"/>
    <property type="match status" value="1"/>
</dbReference>
<dbReference type="GO" id="GO:0005975">
    <property type="term" value="P:carbohydrate metabolic process"/>
    <property type="evidence" value="ECO:0007669"/>
    <property type="project" value="InterPro"/>
</dbReference>
<dbReference type="Gene3D" id="3.30.420.40">
    <property type="match status" value="1"/>
</dbReference>
<evidence type="ECO:0008006" key="2">
    <source>
        <dbReference type="Google" id="ProtNLM"/>
    </source>
</evidence>
<proteinExistence type="predicted"/>
<dbReference type="EMBL" id="BARW01013547">
    <property type="protein sequence ID" value="GAI81073.1"/>
    <property type="molecule type" value="Genomic_DNA"/>
</dbReference>